<name>A0ABR6VFN7_9FIRM</name>
<gene>
    <name evidence="2" type="ORF">H8J70_01695</name>
</gene>
<organism evidence="2 3">
    <name type="scientific">Megasphaera hominis</name>
    <dbReference type="NCBI Taxonomy" id="159836"/>
    <lineage>
        <taxon>Bacteria</taxon>
        <taxon>Bacillati</taxon>
        <taxon>Bacillota</taxon>
        <taxon>Negativicutes</taxon>
        <taxon>Veillonellales</taxon>
        <taxon>Veillonellaceae</taxon>
        <taxon>Megasphaera</taxon>
    </lineage>
</organism>
<comment type="caution">
    <text evidence="2">The sequence shown here is derived from an EMBL/GenBank/DDBJ whole genome shotgun (WGS) entry which is preliminary data.</text>
</comment>
<dbReference type="RefSeq" id="WP_186502030.1">
    <property type="nucleotide sequence ID" value="NZ_JACOGK010000003.1"/>
</dbReference>
<evidence type="ECO:0000256" key="1">
    <source>
        <dbReference type="SAM" id="MobiDB-lite"/>
    </source>
</evidence>
<dbReference type="EMBL" id="JACOGK010000003">
    <property type="protein sequence ID" value="MBC3535976.1"/>
    <property type="molecule type" value="Genomic_DNA"/>
</dbReference>
<evidence type="ECO:0000313" key="3">
    <source>
        <dbReference type="Proteomes" id="UP000606870"/>
    </source>
</evidence>
<proteinExistence type="predicted"/>
<evidence type="ECO:0000313" key="2">
    <source>
        <dbReference type="EMBL" id="MBC3535976.1"/>
    </source>
</evidence>
<accession>A0ABR6VFN7</accession>
<feature type="compositionally biased region" description="Basic and acidic residues" evidence="1">
    <location>
        <begin position="133"/>
        <end position="147"/>
    </location>
</feature>
<protein>
    <submittedName>
        <fullName evidence="2">Uncharacterized protein</fullName>
    </submittedName>
</protein>
<sequence length="147" mass="16909">MTYGAAREVLARNYAARIIEGRHLVLDGELEVRESDGAYTYIHCTTLDDKLTFRVTDFSLLDAIEERDVSPIFGIPLPPYRLLLADTPCREYYEGIEAAAASAYYPLFQQLQRGLEDNLRADTEIDDEETPDTWDRPDMIWEKPDED</sequence>
<feature type="region of interest" description="Disordered" evidence="1">
    <location>
        <begin position="121"/>
        <end position="147"/>
    </location>
</feature>
<reference evidence="2 3" key="1">
    <citation type="submission" date="2020-08" db="EMBL/GenBank/DDBJ databases">
        <authorList>
            <person name="Liu C."/>
            <person name="Sun Q."/>
        </authorList>
    </citation>
    <scope>NUCLEOTIDE SEQUENCE [LARGE SCALE GENOMIC DNA]</scope>
    <source>
        <strain evidence="2 3">NSJ-59</strain>
    </source>
</reference>
<keyword evidence="3" id="KW-1185">Reference proteome</keyword>
<dbReference type="Proteomes" id="UP000606870">
    <property type="component" value="Unassembled WGS sequence"/>
</dbReference>